<accession>A0A8W8HP58</accession>
<evidence type="ECO:0000313" key="2">
    <source>
        <dbReference type="EnsemblMetazoa" id="G10430.1:cds"/>
    </source>
</evidence>
<dbReference type="AlphaFoldDB" id="A0A8W8HP58"/>
<reference evidence="2" key="1">
    <citation type="submission" date="2022-08" db="UniProtKB">
        <authorList>
            <consortium name="EnsemblMetazoa"/>
        </authorList>
    </citation>
    <scope>IDENTIFICATION</scope>
    <source>
        <strain evidence="2">05x7-T-G4-1.051#20</strain>
    </source>
</reference>
<dbReference type="EnsemblMetazoa" id="G10430.1">
    <property type="protein sequence ID" value="G10430.1:cds"/>
    <property type="gene ID" value="G10430"/>
</dbReference>
<evidence type="ECO:0000313" key="3">
    <source>
        <dbReference type="Proteomes" id="UP000005408"/>
    </source>
</evidence>
<dbReference type="Proteomes" id="UP000005408">
    <property type="component" value="Unassembled WGS sequence"/>
</dbReference>
<name>A0A8W8HP58_MAGGI</name>
<feature type="region of interest" description="Disordered" evidence="1">
    <location>
        <begin position="1"/>
        <end position="20"/>
    </location>
</feature>
<protein>
    <submittedName>
        <fullName evidence="2">Uncharacterized protein</fullName>
    </submittedName>
</protein>
<keyword evidence="3" id="KW-1185">Reference proteome</keyword>
<organism evidence="2 3">
    <name type="scientific">Magallana gigas</name>
    <name type="common">Pacific oyster</name>
    <name type="synonym">Crassostrea gigas</name>
    <dbReference type="NCBI Taxonomy" id="29159"/>
    <lineage>
        <taxon>Eukaryota</taxon>
        <taxon>Metazoa</taxon>
        <taxon>Spiralia</taxon>
        <taxon>Lophotrochozoa</taxon>
        <taxon>Mollusca</taxon>
        <taxon>Bivalvia</taxon>
        <taxon>Autobranchia</taxon>
        <taxon>Pteriomorphia</taxon>
        <taxon>Ostreida</taxon>
        <taxon>Ostreoidea</taxon>
        <taxon>Ostreidae</taxon>
        <taxon>Magallana</taxon>
    </lineage>
</organism>
<proteinExistence type="predicted"/>
<sequence>MGYNVMGMKGTVKRGVRRGSPGERLRKYIETKLQDPSLRALPTVLQKDHVSFLKSGKTKKLCPDTVVFNQEVSEWQQLLKAVMELLTLL</sequence>
<evidence type="ECO:0000256" key="1">
    <source>
        <dbReference type="SAM" id="MobiDB-lite"/>
    </source>
</evidence>